<feature type="transmembrane region" description="Helical" evidence="8">
    <location>
        <begin position="26"/>
        <end position="46"/>
    </location>
</feature>
<evidence type="ECO:0000313" key="10">
    <source>
        <dbReference type="Proteomes" id="UP000056109"/>
    </source>
</evidence>
<feature type="transmembrane region" description="Helical" evidence="8">
    <location>
        <begin position="77"/>
        <end position="99"/>
    </location>
</feature>
<dbReference type="PANTHER" id="PTHR21716">
    <property type="entry name" value="TRANSMEMBRANE PROTEIN"/>
    <property type="match status" value="1"/>
</dbReference>
<feature type="transmembrane region" description="Helical" evidence="8">
    <location>
        <begin position="291"/>
        <end position="312"/>
    </location>
</feature>
<dbReference type="GO" id="GO:0005886">
    <property type="term" value="C:plasma membrane"/>
    <property type="evidence" value="ECO:0007669"/>
    <property type="project" value="UniProtKB-SubCell"/>
</dbReference>
<protein>
    <recommendedName>
        <fullName evidence="11">Transporter</fullName>
    </recommendedName>
</protein>
<keyword evidence="7 8" id="KW-0472">Membrane</keyword>
<dbReference type="KEGG" id="asz:ASN_3655"/>
<organism evidence="9 10">
    <name type="scientific">Acetobacter senegalensis</name>
    <dbReference type="NCBI Taxonomy" id="446692"/>
    <lineage>
        <taxon>Bacteria</taxon>
        <taxon>Pseudomonadati</taxon>
        <taxon>Pseudomonadota</taxon>
        <taxon>Alphaproteobacteria</taxon>
        <taxon>Acetobacterales</taxon>
        <taxon>Acetobacteraceae</taxon>
        <taxon>Acetobacter</taxon>
    </lineage>
</organism>
<evidence type="ECO:0000313" key="9">
    <source>
        <dbReference type="EMBL" id="CEF42878.1"/>
    </source>
</evidence>
<evidence type="ECO:0000256" key="3">
    <source>
        <dbReference type="ARBA" id="ARBA00022448"/>
    </source>
</evidence>
<comment type="subcellular location">
    <subcellularLocation>
        <location evidence="1">Cell membrane</location>
        <topology evidence="1">Multi-pass membrane protein</topology>
    </subcellularLocation>
</comment>
<feature type="transmembrane region" description="Helical" evidence="8">
    <location>
        <begin position="231"/>
        <end position="252"/>
    </location>
</feature>
<evidence type="ECO:0000256" key="7">
    <source>
        <dbReference type="ARBA" id="ARBA00023136"/>
    </source>
</evidence>
<keyword evidence="4" id="KW-1003">Cell membrane</keyword>
<gene>
    <name evidence="9" type="ORF">ASN_3655</name>
</gene>
<dbReference type="Pfam" id="PF01594">
    <property type="entry name" value="AI-2E_transport"/>
    <property type="match status" value="1"/>
</dbReference>
<accession>A0A0U4Y7L4</accession>
<dbReference type="Proteomes" id="UP000056109">
    <property type="component" value="Chromosome I"/>
</dbReference>
<proteinExistence type="inferred from homology"/>
<comment type="similarity">
    <text evidence="2">Belongs to the autoinducer-2 exporter (AI-2E) (TC 2.A.86) family.</text>
</comment>
<keyword evidence="5 8" id="KW-0812">Transmembrane</keyword>
<feature type="transmembrane region" description="Helical" evidence="8">
    <location>
        <begin position="324"/>
        <end position="357"/>
    </location>
</feature>
<evidence type="ECO:0000256" key="2">
    <source>
        <dbReference type="ARBA" id="ARBA00009773"/>
    </source>
</evidence>
<feature type="transmembrane region" description="Helical" evidence="8">
    <location>
        <begin position="258"/>
        <end position="279"/>
    </location>
</feature>
<evidence type="ECO:0000256" key="4">
    <source>
        <dbReference type="ARBA" id="ARBA00022475"/>
    </source>
</evidence>
<evidence type="ECO:0000256" key="5">
    <source>
        <dbReference type="ARBA" id="ARBA00022692"/>
    </source>
</evidence>
<sequence>MSIKGPDRRRFPCFTRRMINGSGITIERIMLGLLLGGIAYGCVIVLAPFSSALLWAAVLTYATWPVFQYLRRRMQPLAASMTMAGLCTFCFVLPLALLASATVSAGPRWAYRLNALFSVPHELPPPPQWLVKLPMFGQELAVKWEHLAHNVDHIGAELRPYAGDIVQSLLVLLMQVANGALHLVMALFIAFFFWLSGPSLADTLTAVVTRVAGPHAGRHLHIIGGTVRGTVYGILGTAIIQGLLTGLGFWFAHLSEPVMFGVIASFLAVLPVGAPLVWVPAGLWLMADHHLWRGILLLLYGVIFISGADHIIRPLFIARGTKLPYLLTVLGVIGGVLAFGGLGIFLGPILLAVGFTLTVEFAGREQTPLLPSDDKRSMPL</sequence>
<name>A0A0U4Y7L4_9PROT</name>
<keyword evidence="10" id="KW-1185">Reference proteome</keyword>
<keyword evidence="3" id="KW-0813">Transport</keyword>
<feature type="transmembrane region" description="Helical" evidence="8">
    <location>
        <begin position="169"/>
        <end position="195"/>
    </location>
</feature>
<dbReference type="PATRIC" id="fig|446692.3.peg.3878"/>
<keyword evidence="6 8" id="KW-1133">Transmembrane helix</keyword>
<dbReference type="PANTHER" id="PTHR21716:SF67">
    <property type="entry name" value="TRANSPORT PROTEIN YDIK-RELATED"/>
    <property type="match status" value="1"/>
</dbReference>
<reference evidence="10" key="1">
    <citation type="submission" date="2014-09" db="EMBL/GenBank/DDBJ databases">
        <authorList>
            <person name="Illeghems K.G."/>
        </authorList>
    </citation>
    <scope>NUCLEOTIDE SEQUENCE [LARGE SCALE GENOMIC DNA]</scope>
    <source>
        <strain evidence="10">108B</strain>
    </source>
</reference>
<dbReference type="InterPro" id="IPR002549">
    <property type="entry name" value="AI-2E-like"/>
</dbReference>
<evidence type="ECO:0000256" key="8">
    <source>
        <dbReference type="SAM" id="Phobius"/>
    </source>
</evidence>
<dbReference type="EMBL" id="LN606600">
    <property type="protein sequence ID" value="CEF42878.1"/>
    <property type="molecule type" value="Genomic_DNA"/>
</dbReference>
<dbReference type="AlphaFoldDB" id="A0A0U4Y7L4"/>
<evidence type="ECO:0000256" key="6">
    <source>
        <dbReference type="ARBA" id="ARBA00022989"/>
    </source>
</evidence>
<evidence type="ECO:0008006" key="11">
    <source>
        <dbReference type="Google" id="ProtNLM"/>
    </source>
</evidence>
<evidence type="ECO:0000256" key="1">
    <source>
        <dbReference type="ARBA" id="ARBA00004651"/>
    </source>
</evidence>